<dbReference type="EMBL" id="JABXBU010001863">
    <property type="protein sequence ID" value="KAF8783123.1"/>
    <property type="molecule type" value="Genomic_DNA"/>
</dbReference>
<sequence>MPMRPTFKLIPDFIIPHLERKTYGRHLIWEDREKGSFKVSRIHQSSELWSDECIAVYKAWSQEKKLWKLDDAKRITKAKHRLITALRRSPIIEVLKKESAYYRFRFTRPVKTDQKSSTDYSTVDSGRPLLELESNKDFNNDTGSSSLTYEKQPKMKEVYITVISRTTNSESELNVPSQEFENKFKDEEFAMLNESGDIYPSVYNSDEDKNAWWSGKCCCDILLDSTLLRNERCIWHGIYS</sequence>
<dbReference type="Proteomes" id="UP000807504">
    <property type="component" value="Unassembled WGS sequence"/>
</dbReference>
<dbReference type="SUPFAM" id="SSF46785">
    <property type="entry name" value="Winged helix' DNA-binding domain"/>
    <property type="match status" value="1"/>
</dbReference>
<dbReference type="PROSITE" id="PS51507">
    <property type="entry name" value="IRF_2"/>
    <property type="match status" value="1"/>
</dbReference>
<accession>A0A8T0EXP0</accession>
<name>A0A8T0EXP0_ARGBR</name>
<reference evidence="2" key="2">
    <citation type="submission" date="2020-06" db="EMBL/GenBank/DDBJ databases">
        <authorList>
            <person name="Sheffer M."/>
        </authorList>
    </citation>
    <scope>NUCLEOTIDE SEQUENCE</scope>
</reference>
<proteinExistence type="predicted"/>
<keyword evidence="3" id="KW-1185">Reference proteome</keyword>
<dbReference type="GO" id="GO:0000976">
    <property type="term" value="F:transcription cis-regulatory region binding"/>
    <property type="evidence" value="ECO:0007669"/>
    <property type="project" value="InterPro"/>
</dbReference>
<dbReference type="InterPro" id="IPR001346">
    <property type="entry name" value="Interferon_reg_fact_DNA-bd_dom"/>
</dbReference>
<dbReference type="Gene3D" id="1.10.10.10">
    <property type="entry name" value="Winged helix-like DNA-binding domain superfamily/Winged helix DNA-binding domain"/>
    <property type="match status" value="1"/>
</dbReference>
<reference evidence="2" key="1">
    <citation type="journal article" date="2020" name="bioRxiv">
        <title>Chromosome-level reference genome of the European wasp spider Argiope bruennichi: a resource for studies on range expansion and evolutionary adaptation.</title>
        <authorList>
            <person name="Sheffer M.M."/>
            <person name="Hoppe A."/>
            <person name="Krehenwinkel H."/>
            <person name="Uhl G."/>
            <person name="Kuss A.W."/>
            <person name="Jensen L."/>
            <person name="Jensen C."/>
            <person name="Gillespie R.G."/>
            <person name="Hoff K.J."/>
            <person name="Prost S."/>
        </authorList>
    </citation>
    <scope>NUCLEOTIDE SEQUENCE</scope>
</reference>
<dbReference type="InterPro" id="IPR036390">
    <property type="entry name" value="WH_DNA-bd_sf"/>
</dbReference>
<protein>
    <recommendedName>
        <fullName evidence="1">IRF tryptophan pentad repeat domain-containing protein</fullName>
    </recommendedName>
</protein>
<organism evidence="2 3">
    <name type="scientific">Argiope bruennichi</name>
    <name type="common">Wasp spider</name>
    <name type="synonym">Aranea bruennichi</name>
    <dbReference type="NCBI Taxonomy" id="94029"/>
    <lineage>
        <taxon>Eukaryota</taxon>
        <taxon>Metazoa</taxon>
        <taxon>Ecdysozoa</taxon>
        <taxon>Arthropoda</taxon>
        <taxon>Chelicerata</taxon>
        <taxon>Arachnida</taxon>
        <taxon>Araneae</taxon>
        <taxon>Araneomorphae</taxon>
        <taxon>Entelegynae</taxon>
        <taxon>Araneoidea</taxon>
        <taxon>Araneidae</taxon>
        <taxon>Argiope</taxon>
    </lineage>
</organism>
<comment type="caution">
    <text evidence="2">The sequence shown here is derived from an EMBL/GenBank/DDBJ whole genome shotgun (WGS) entry which is preliminary data.</text>
</comment>
<evidence type="ECO:0000313" key="2">
    <source>
        <dbReference type="EMBL" id="KAF8783123.1"/>
    </source>
</evidence>
<feature type="domain" description="IRF tryptophan pentad repeat" evidence="1">
    <location>
        <begin position="7"/>
        <end position="108"/>
    </location>
</feature>
<dbReference type="Pfam" id="PF00605">
    <property type="entry name" value="IRF"/>
    <property type="match status" value="1"/>
</dbReference>
<evidence type="ECO:0000259" key="1">
    <source>
        <dbReference type="PROSITE" id="PS51507"/>
    </source>
</evidence>
<dbReference type="AlphaFoldDB" id="A0A8T0EXP0"/>
<gene>
    <name evidence="2" type="ORF">HNY73_013330</name>
</gene>
<dbReference type="InterPro" id="IPR036388">
    <property type="entry name" value="WH-like_DNA-bd_sf"/>
</dbReference>
<evidence type="ECO:0000313" key="3">
    <source>
        <dbReference type="Proteomes" id="UP000807504"/>
    </source>
</evidence>